<evidence type="ECO:0000313" key="2">
    <source>
        <dbReference type="Proteomes" id="UP000013940"/>
    </source>
</evidence>
<accession>A0A2C9EEI4</accession>
<reference evidence="2" key="1">
    <citation type="journal article" date="2014" name="Genome Announc.">
        <title>Full-genome sequence of the plant growth-promoting bacterium Pseudomonas protegens CHA0.</title>
        <authorList>
            <person name="Jousset A."/>
            <person name="Schuldes J."/>
            <person name="Keel C."/>
            <person name="Maurhofer M."/>
            <person name="Daniel R."/>
            <person name="Scheu S."/>
            <person name="Thuermer A."/>
        </authorList>
    </citation>
    <scope>NUCLEOTIDE SEQUENCE [LARGE SCALE GENOMIC DNA]</scope>
    <source>
        <strain evidence="2">DSM 19095 / LMG 27888 / CFBP 6595 / CHA0</strain>
    </source>
</reference>
<dbReference type="KEGG" id="pprc:PFLCHA0_c02650"/>
<proteinExistence type="predicted"/>
<dbReference type="HOGENOM" id="CLU_3295209_0_0_6"/>
<dbReference type="Proteomes" id="UP000013940">
    <property type="component" value="Chromosome"/>
</dbReference>
<organism evidence="1 2">
    <name type="scientific">Pseudomonas protegens (strain DSM 19095 / LMG 27888 / CFBP 6595 / CHA0)</name>
    <dbReference type="NCBI Taxonomy" id="1124983"/>
    <lineage>
        <taxon>Bacteria</taxon>
        <taxon>Pseudomonadati</taxon>
        <taxon>Pseudomonadota</taxon>
        <taxon>Gammaproteobacteria</taxon>
        <taxon>Pseudomonadales</taxon>
        <taxon>Pseudomonadaceae</taxon>
        <taxon>Pseudomonas</taxon>
    </lineage>
</organism>
<name>A0A2C9EEI4_PSEPH</name>
<dbReference type="EMBL" id="CP003190">
    <property type="protein sequence ID" value="AGL82066.1"/>
    <property type="molecule type" value="Genomic_DNA"/>
</dbReference>
<evidence type="ECO:0000313" key="1">
    <source>
        <dbReference type="EMBL" id="AGL82066.1"/>
    </source>
</evidence>
<gene>
    <name evidence="1" type="ORF">PFLCHA0_c02650</name>
</gene>
<dbReference type="AlphaFoldDB" id="A0A2C9EEI4"/>
<protein>
    <submittedName>
        <fullName evidence="1">Uncharacterized protein</fullName>
    </submittedName>
</protein>
<sequence>MSICALAKYTSWWQTSQRIQISLSCPRYSLWDIKKYAFIK</sequence>